<comment type="caution">
    <text evidence="13">The sequence shown here is derived from an EMBL/GenBank/DDBJ whole genome shotgun (WGS) entry which is preliminary data.</text>
</comment>
<keyword evidence="10 12" id="KW-0472">Membrane</keyword>
<sequence>MDSISTYYITRNSYDHRISISQLNSSYIIVVVVAAVKVVLYMRACVNINKRVNTKVDNGHNIFLQEYYKFQGNIYLLYTHNDLIDLLHLHLLTKQKQIFSHETTLRLLNLKSFVSDQQKQQRQQSKIPQAHFVVCNLRTDTEAHKLRALETLSRANFTYLPSSFSITASPSGGRFDFDDGGAYCGGWQDGKAHGHGVCTGTKGLGEYSGSWHFGFEVCGVYKWPSGGVYEGRWQNGKRHGVGVEYMGKWIYKGEWTQGFKGRYGVRSSSVSAVKYEGTWAVGYQDGYGWETYADGGSYQGQWFKGMRHNYGVRSSAPYGDCSHQSGNQIQLGSTKVQSNSMQSSSFEIDDDLLASDELRPTSDRLMTSKNGFVLVAKPLDPLPAIAGRDNSDKSRRNSLIDKALGHSTSSTHSTASIFRGLRFKKQRSTSDLDAATTREASGVGQHHLDARNQHSNAGDPPDQYGESASSSAAVFALSPEELDITDPTTVETYMGEWNLDKRCGYGVCERSDKLKYEGQWSNDMKNGYGVTTHKNGIKEEGKYKNNVLIIDAKVKRYFKLRSTNLRQKIDDAVRLANQAQEVALKKADIAITRAATSRDKAEQATEAAAEAIKESRIAYSVAKQYSDPRMPFGYPMSGGGMPGNNYGAPMAYGSTFETPLKRRMSYFGHHHGGPGAKGAGSMHYSGGPHEYCGGYNENELPPDQHSQTETDPHSSRQFLRAPTAPMKPFGGRRGSFRYPGSEQAGGLSQSLASQPNINQGRHHLSSSS</sequence>
<reference evidence="13 14" key="1">
    <citation type="submission" date="2020-10" db="EMBL/GenBank/DDBJ databases">
        <authorList>
            <person name="Klimov P.B."/>
            <person name="Dyachkov S.M."/>
            <person name="Chetverikov P.E."/>
        </authorList>
    </citation>
    <scope>NUCLEOTIDE SEQUENCE [LARGE SCALE GENOMIC DNA]</scope>
    <source>
        <strain evidence="13">BMOC 18-1129-001#AD2665</strain>
        <tissue evidence="13">Entire mites</tissue>
    </source>
</reference>
<dbReference type="SMART" id="SM00698">
    <property type="entry name" value="MORN"/>
    <property type="match status" value="6"/>
</dbReference>
<evidence type="ECO:0000256" key="12">
    <source>
        <dbReference type="SAM" id="Phobius"/>
    </source>
</evidence>
<organism evidence="13 14">
    <name type="scientific">Fragariocoptes setiger</name>
    <dbReference type="NCBI Taxonomy" id="1670756"/>
    <lineage>
        <taxon>Eukaryota</taxon>
        <taxon>Metazoa</taxon>
        <taxon>Ecdysozoa</taxon>
        <taxon>Arthropoda</taxon>
        <taxon>Chelicerata</taxon>
        <taxon>Arachnida</taxon>
        <taxon>Acari</taxon>
        <taxon>Acariformes</taxon>
        <taxon>Trombidiformes</taxon>
        <taxon>Prostigmata</taxon>
        <taxon>Eupodina</taxon>
        <taxon>Eriophyoidea</taxon>
        <taxon>Phytoptidae</taxon>
        <taxon>Fragariocoptes</taxon>
    </lineage>
</organism>
<feature type="transmembrane region" description="Helical" evidence="12">
    <location>
        <begin position="26"/>
        <end position="44"/>
    </location>
</feature>
<evidence type="ECO:0000313" key="14">
    <source>
        <dbReference type="Proteomes" id="UP000825002"/>
    </source>
</evidence>
<dbReference type="PANTHER" id="PTHR23085">
    <property type="entry name" value="GH28348P"/>
    <property type="match status" value="1"/>
</dbReference>
<keyword evidence="14" id="KW-1185">Reference proteome</keyword>
<dbReference type="PANTHER" id="PTHR23085:SF16">
    <property type="entry name" value="GH28348P"/>
    <property type="match status" value="1"/>
</dbReference>
<dbReference type="InterPro" id="IPR003409">
    <property type="entry name" value="MORN"/>
</dbReference>
<proteinExistence type="inferred from homology"/>
<evidence type="ECO:0000256" key="2">
    <source>
        <dbReference type="ARBA" id="ARBA00004184"/>
    </source>
</evidence>
<evidence type="ECO:0000256" key="9">
    <source>
        <dbReference type="ARBA" id="ARBA00022989"/>
    </source>
</evidence>
<feature type="region of interest" description="Disordered" evidence="11">
    <location>
        <begin position="428"/>
        <end position="470"/>
    </location>
</feature>
<accession>A0ABQ7SB19</accession>
<dbReference type="Pfam" id="PF02493">
    <property type="entry name" value="MORN"/>
    <property type="match status" value="8"/>
</dbReference>
<keyword evidence="5" id="KW-1003">Cell membrane</keyword>
<keyword evidence="8" id="KW-0256">Endoplasmic reticulum</keyword>
<feature type="non-terminal residue" evidence="13">
    <location>
        <position position="768"/>
    </location>
</feature>
<evidence type="ECO:0000256" key="7">
    <source>
        <dbReference type="ARBA" id="ARBA00022737"/>
    </source>
</evidence>
<dbReference type="Proteomes" id="UP000825002">
    <property type="component" value="Unassembled WGS sequence"/>
</dbReference>
<evidence type="ECO:0000256" key="1">
    <source>
        <dbReference type="ARBA" id="ARBA00004163"/>
    </source>
</evidence>
<gene>
    <name evidence="13" type="primary">Jph3</name>
    <name evidence="13" type="ORF">GZH46_00850</name>
</gene>
<keyword evidence="7" id="KW-0677">Repeat</keyword>
<dbReference type="EMBL" id="JAIFTH010000115">
    <property type="protein sequence ID" value="KAG9510601.1"/>
    <property type="molecule type" value="Genomic_DNA"/>
</dbReference>
<feature type="compositionally biased region" description="Polar residues" evidence="11">
    <location>
        <begin position="746"/>
        <end position="759"/>
    </location>
</feature>
<comment type="similarity">
    <text evidence="4">Belongs to the junctophilin family.</text>
</comment>
<feature type="region of interest" description="Disordered" evidence="11">
    <location>
        <begin position="693"/>
        <end position="768"/>
    </location>
</feature>
<keyword evidence="6 12" id="KW-0812">Transmembrane</keyword>
<dbReference type="Gene3D" id="2.20.110.10">
    <property type="entry name" value="Histone H3 K4-specific methyltransferase SET7/9 N-terminal domain"/>
    <property type="match status" value="2"/>
</dbReference>
<name>A0ABQ7SB19_9ACAR</name>
<evidence type="ECO:0000256" key="5">
    <source>
        <dbReference type="ARBA" id="ARBA00022475"/>
    </source>
</evidence>
<evidence type="ECO:0000256" key="10">
    <source>
        <dbReference type="ARBA" id="ARBA00023136"/>
    </source>
</evidence>
<comment type="subcellular location">
    <subcellularLocation>
        <location evidence="3">Cell membrane</location>
    </subcellularLocation>
    <subcellularLocation>
        <location evidence="2">Endomembrane system</location>
        <topology evidence="2">Peripheral membrane protein</topology>
    </subcellularLocation>
    <subcellularLocation>
        <location evidence="1">Endoplasmic reticulum membrane</location>
        <topology evidence="1">Single-pass type IV membrane protein</topology>
    </subcellularLocation>
</comment>
<dbReference type="SUPFAM" id="SSF82185">
    <property type="entry name" value="Histone H3 K4-specific methyltransferase SET7/9 N-terminal domain"/>
    <property type="match status" value="2"/>
</dbReference>
<evidence type="ECO:0000256" key="4">
    <source>
        <dbReference type="ARBA" id="ARBA00008599"/>
    </source>
</evidence>
<dbReference type="InterPro" id="IPR017191">
    <property type="entry name" value="Junctophilin"/>
</dbReference>
<keyword evidence="9 12" id="KW-1133">Transmembrane helix</keyword>
<evidence type="ECO:0000256" key="6">
    <source>
        <dbReference type="ARBA" id="ARBA00022692"/>
    </source>
</evidence>
<evidence type="ECO:0000313" key="13">
    <source>
        <dbReference type="EMBL" id="KAG9510601.1"/>
    </source>
</evidence>
<evidence type="ECO:0000256" key="8">
    <source>
        <dbReference type="ARBA" id="ARBA00022824"/>
    </source>
</evidence>
<evidence type="ECO:0000256" key="11">
    <source>
        <dbReference type="SAM" id="MobiDB-lite"/>
    </source>
</evidence>
<protein>
    <submittedName>
        <fullName evidence="13">Junctophilin-3</fullName>
    </submittedName>
</protein>
<evidence type="ECO:0000256" key="3">
    <source>
        <dbReference type="ARBA" id="ARBA00004236"/>
    </source>
</evidence>